<keyword evidence="2" id="KW-0540">Nuclease</keyword>
<dbReference type="AlphaFoldDB" id="A0A7W9ST08"/>
<evidence type="ECO:0000313" key="2">
    <source>
        <dbReference type="EMBL" id="MBB6052161.1"/>
    </source>
</evidence>
<sequence>MTPLTAPAPTPSPRRKRWNRDEYHRLAEQGWLGTLRWELIQGEIVEVMPQSPTHSTGIMRLVLALVPIFGLEFVRTQLPIVLGPLNEPEPDIVVTAGTVADYASQQPGAEDIRLLVEVSSTTLRDDLSVKAALYAQAGIPEYWVLDLENRRLYVHRNPNASGWGAIQNLGETEHIAPLAAPQASLSIAQLLS</sequence>
<feature type="domain" description="Putative restriction endonuclease" evidence="1">
    <location>
        <begin position="21"/>
        <end position="187"/>
    </location>
</feature>
<dbReference type="Proteomes" id="UP000520814">
    <property type="component" value="Unassembled WGS sequence"/>
</dbReference>
<keyword evidence="2" id="KW-0378">Hydrolase</keyword>
<dbReference type="Gene3D" id="3.90.1570.10">
    <property type="entry name" value="tt1808, chain A"/>
    <property type="match status" value="1"/>
</dbReference>
<keyword evidence="2" id="KW-0255">Endonuclease</keyword>
<dbReference type="InterPro" id="IPR012296">
    <property type="entry name" value="Nuclease_put_TT1808"/>
</dbReference>
<dbReference type="PANTHER" id="PTHR35400:SF1">
    <property type="entry name" value="SLR1083 PROTEIN"/>
    <property type="match status" value="1"/>
</dbReference>
<evidence type="ECO:0000313" key="3">
    <source>
        <dbReference type="Proteomes" id="UP000520814"/>
    </source>
</evidence>
<dbReference type="RefSeq" id="WP_184200680.1">
    <property type="nucleotide sequence ID" value="NZ_JACHGW010000004.1"/>
</dbReference>
<dbReference type="CDD" id="cd06260">
    <property type="entry name" value="DUF820-like"/>
    <property type="match status" value="1"/>
</dbReference>
<dbReference type="PANTHER" id="PTHR35400">
    <property type="entry name" value="SLR1083 PROTEIN"/>
    <property type="match status" value="1"/>
</dbReference>
<reference evidence="2 3" key="1">
    <citation type="submission" date="2020-08" db="EMBL/GenBank/DDBJ databases">
        <title>Genomic Encyclopedia of Type Strains, Phase IV (KMG-IV): sequencing the most valuable type-strain genomes for metagenomic binning, comparative biology and taxonomic classification.</title>
        <authorList>
            <person name="Goeker M."/>
        </authorList>
    </citation>
    <scope>NUCLEOTIDE SEQUENCE [LARGE SCALE GENOMIC DNA]</scope>
    <source>
        <strain evidence="2 3">DSM 23562</strain>
    </source>
</reference>
<dbReference type="GO" id="GO:0004519">
    <property type="term" value="F:endonuclease activity"/>
    <property type="evidence" value="ECO:0007669"/>
    <property type="project" value="UniProtKB-KW"/>
</dbReference>
<dbReference type="SUPFAM" id="SSF52980">
    <property type="entry name" value="Restriction endonuclease-like"/>
    <property type="match status" value="1"/>
</dbReference>
<comment type="caution">
    <text evidence="2">The sequence shown here is derived from an EMBL/GenBank/DDBJ whole genome shotgun (WGS) entry which is preliminary data.</text>
</comment>
<keyword evidence="3" id="KW-1185">Reference proteome</keyword>
<name>A0A7W9ST08_ARMRO</name>
<dbReference type="EMBL" id="JACHGW010000004">
    <property type="protein sequence ID" value="MBB6052161.1"/>
    <property type="molecule type" value="Genomic_DNA"/>
</dbReference>
<evidence type="ECO:0000259" key="1">
    <source>
        <dbReference type="Pfam" id="PF05685"/>
    </source>
</evidence>
<proteinExistence type="predicted"/>
<accession>A0A7W9ST08</accession>
<dbReference type="InterPro" id="IPR011335">
    <property type="entry name" value="Restrct_endonuc-II-like"/>
</dbReference>
<protein>
    <submittedName>
        <fullName evidence="2">Uma2 family endonuclease</fullName>
    </submittedName>
</protein>
<dbReference type="InterPro" id="IPR008538">
    <property type="entry name" value="Uma2"/>
</dbReference>
<gene>
    <name evidence="2" type="ORF">HNQ39_003982</name>
</gene>
<organism evidence="2 3">
    <name type="scientific">Armatimonas rosea</name>
    <dbReference type="NCBI Taxonomy" id="685828"/>
    <lineage>
        <taxon>Bacteria</taxon>
        <taxon>Bacillati</taxon>
        <taxon>Armatimonadota</taxon>
        <taxon>Armatimonadia</taxon>
        <taxon>Armatimonadales</taxon>
        <taxon>Armatimonadaceae</taxon>
        <taxon>Armatimonas</taxon>
    </lineage>
</organism>
<dbReference type="Pfam" id="PF05685">
    <property type="entry name" value="Uma2"/>
    <property type="match status" value="1"/>
</dbReference>